<keyword evidence="4" id="KW-1185">Reference proteome</keyword>
<comment type="caution">
    <text evidence="3">The sequence shown here is derived from an EMBL/GenBank/DDBJ whole genome shotgun (WGS) entry which is preliminary data.</text>
</comment>
<feature type="chain" id="PRO_5003860860" description="F-box domain-containing protein" evidence="1">
    <location>
        <begin position="34"/>
        <end position="354"/>
    </location>
</feature>
<sequence length="354" mass="40636">MPGVRPPPPPPARRHRRPFVTLFIADVLPFLSARDVLVCAGVCRVWREEANSLSLWRELLANDPATAMHAYRRRTLHAIQRIALRRASIPGIEENYVGFSSTFNRGRGSNRLEHTLETGSGFISENDFRKNCGARGFSLGLPFLQIVHKEIAERNPEHGAIDLVFKKKAGSTMKAMESLQLQMILLKKHVSKSTHVLDALRQQMPNRDVVLLHEECFRKWKRLKIFEELVVNLLYSSIEGSPPSERVRNFVQAEMVAISRVGSPFYLKWCRFKNVLPLNDGYYDYVDFLYSYGPGMLYTLNFPLIVESEGKKLLDYFSTLQNTINDIIRQKHDESKNISWDCLLQRLGKKTGCL</sequence>
<evidence type="ECO:0000256" key="1">
    <source>
        <dbReference type="SAM" id="SignalP"/>
    </source>
</evidence>
<dbReference type="SUPFAM" id="SSF81383">
    <property type="entry name" value="F-box domain"/>
    <property type="match status" value="1"/>
</dbReference>
<evidence type="ECO:0000259" key="2">
    <source>
        <dbReference type="Pfam" id="PF12937"/>
    </source>
</evidence>
<evidence type="ECO:0000313" key="4">
    <source>
        <dbReference type="Proteomes" id="UP000007350"/>
    </source>
</evidence>
<organism evidence="3 4">
    <name type="scientific">Trypanosoma cruzi marinkellei</name>
    <dbReference type="NCBI Taxonomy" id="85056"/>
    <lineage>
        <taxon>Eukaryota</taxon>
        <taxon>Discoba</taxon>
        <taxon>Euglenozoa</taxon>
        <taxon>Kinetoplastea</taxon>
        <taxon>Metakinetoplastina</taxon>
        <taxon>Trypanosomatida</taxon>
        <taxon>Trypanosomatidae</taxon>
        <taxon>Trypanosoma</taxon>
        <taxon>Schizotrypanum</taxon>
    </lineage>
</organism>
<evidence type="ECO:0000313" key="3">
    <source>
        <dbReference type="EMBL" id="EKF27973.1"/>
    </source>
</evidence>
<gene>
    <name evidence="3" type="ORF">MOQ_008294</name>
</gene>
<dbReference type="InterPro" id="IPR001810">
    <property type="entry name" value="F-box_dom"/>
</dbReference>
<dbReference type="InterPro" id="IPR036047">
    <property type="entry name" value="F-box-like_dom_sf"/>
</dbReference>
<reference evidence="3 4" key="1">
    <citation type="journal article" date="2012" name="BMC Genomics">
        <title>Comparative genomic analysis of human infective Trypanosoma cruzi lineages with the bat-restricted subspecies T. cruzi marinkellei.</title>
        <authorList>
            <person name="Franzen O."/>
            <person name="Talavera-Lopez C."/>
            <person name="Ochaya S."/>
            <person name="Butler C.E."/>
            <person name="Messenger L.A."/>
            <person name="Lewis M.D."/>
            <person name="Llewellyn M.S."/>
            <person name="Marinkelle C.J."/>
            <person name="Tyler K.M."/>
            <person name="Miles M.A."/>
            <person name="Andersson B."/>
        </authorList>
    </citation>
    <scope>NUCLEOTIDE SEQUENCE [LARGE SCALE GENOMIC DNA]</scope>
    <source>
        <strain evidence="3 4">B7</strain>
    </source>
</reference>
<accession>K2LZ60</accession>
<feature type="signal peptide" evidence="1">
    <location>
        <begin position="1"/>
        <end position="33"/>
    </location>
</feature>
<dbReference type="Pfam" id="PF12937">
    <property type="entry name" value="F-box-like"/>
    <property type="match status" value="1"/>
</dbReference>
<dbReference type="Gene3D" id="1.20.1280.50">
    <property type="match status" value="1"/>
</dbReference>
<dbReference type="Proteomes" id="UP000007350">
    <property type="component" value="Unassembled WGS sequence"/>
</dbReference>
<dbReference type="EMBL" id="AHKC01017036">
    <property type="protein sequence ID" value="EKF27973.1"/>
    <property type="molecule type" value="Genomic_DNA"/>
</dbReference>
<protein>
    <recommendedName>
        <fullName evidence="2">F-box domain-containing protein</fullName>
    </recommendedName>
</protein>
<feature type="domain" description="F-box" evidence="2">
    <location>
        <begin position="26"/>
        <end position="59"/>
    </location>
</feature>
<name>K2LZ60_TRYCR</name>
<proteinExistence type="predicted"/>
<dbReference type="AlphaFoldDB" id="K2LZ60"/>
<dbReference type="OrthoDB" id="241767at2759"/>
<keyword evidence="1" id="KW-0732">Signal</keyword>